<evidence type="ECO:0000313" key="3">
    <source>
        <dbReference type="Proteomes" id="UP001164746"/>
    </source>
</evidence>
<evidence type="ECO:0000256" key="1">
    <source>
        <dbReference type="SAM" id="Phobius"/>
    </source>
</evidence>
<sequence length="591" mass="65811">MKLEEFSVTGIYCMIICVLWSEANDTICKREYTITDQITFTVDKACEWTVNASDSSAILLFTAQRQGNNVQLCDTGDIIKLTEDIGGDEVATLLQIDCSIPYATERVFSSTAKVKVTARGTAAVVNMTFTEYKKQQFTTSHEDTTWLDAQVGCEVEGGTTRTKCYCLDDSPGVLSLERDCTYPCPGSLGELCGGPNTITLYSLELCGQTYVDYYGSFSFTKSEKRDVYTSKSLIHIDTTADVSKSPKHIDTTADVRKSTIFINSTEDAGEDEQDEQSDENKIALYVPVTITSCVIVAAAIFVTICLRQKRAKKNPKRKVNENIYSYTTTEIQAQNSTPSDPKCELGEYIEVHNQSPRSAAYVIPMDQDASNQEYNTLHQRLEPTYSHPQENVYNETKKPSSVYGQYDISTVSTFTKNSSNKSQAMTDNVYNTCISRDGPCGDYDSQYDVSSASAFNKSSGKSKGQTDNVYNTFQTPDDTEYSETTFHTKEKETLPTDNEYASLASTAGGLWEYSADLCLGTDSVLLSLVLRMSPSDTTRIRPPSWTDDTEDALLAEMVRLSSSLYVSPRHVSPTMETRFTHRFSHWENKAI</sequence>
<evidence type="ECO:0000313" key="2">
    <source>
        <dbReference type="EMBL" id="WAR25772.1"/>
    </source>
</evidence>
<name>A0ABY7FVY0_MYAAR</name>
<dbReference type="Proteomes" id="UP001164746">
    <property type="component" value="Chromosome 14"/>
</dbReference>
<proteinExistence type="predicted"/>
<reference evidence="2" key="1">
    <citation type="submission" date="2022-11" db="EMBL/GenBank/DDBJ databases">
        <title>Centuries of genome instability and evolution in soft-shell clam transmissible cancer (bioRxiv).</title>
        <authorList>
            <person name="Hart S.F.M."/>
            <person name="Yonemitsu M.A."/>
            <person name="Giersch R.M."/>
            <person name="Beal B.F."/>
            <person name="Arriagada G."/>
            <person name="Davis B.W."/>
            <person name="Ostrander E.A."/>
            <person name="Goff S.P."/>
            <person name="Metzger M.J."/>
        </authorList>
    </citation>
    <scope>NUCLEOTIDE SEQUENCE</scope>
    <source>
        <strain evidence="2">MELC-2E11</strain>
        <tissue evidence="2">Siphon/mantle</tissue>
    </source>
</reference>
<accession>A0ABY7FVY0</accession>
<dbReference type="EMBL" id="CP111025">
    <property type="protein sequence ID" value="WAR25772.1"/>
    <property type="molecule type" value="Genomic_DNA"/>
</dbReference>
<feature type="non-terminal residue" evidence="2">
    <location>
        <position position="591"/>
    </location>
</feature>
<keyword evidence="3" id="KW-1185">Reference proteome</keyword>
<feature type="transmembrane region" description="Helical" evidence="1">
    <location>
        <begin position="282"/>
        <end position="306"/>
    </location>
</feature>
<protein>
    <submittedName>
        <fullName evidence="2">Uncharacterized protein</fullName>
    </submittedName>
</protein>
<keyword evidence="1" id="KW-0812">Transmembrane</keyword>
<keyword evidence="1" id="KW-1133">Transmembrane helix</keyword>
<organism evidence="2 3">
    <name type="scientific">Mya arenaria</name>
    <name type="common">Soft-shell clam</name>
    <dbReference type="NCBI Taxonomy" id="6604"/>
    <lineage>
        <taxon>Eukaryota</taxon>
        <taxon>Metazoa</taxon>
        <taxon>Spiralia</taxon>
        <taxon>Lophotrochozoa</taxon>
        <taxon>Mollusca</taxon>
        <taxon>Bivalvia</taxon>
        <taxon>Autobranchia</taxon>
        <taxon>Heteroconchia</taxon>
        <taxon>Euheterodonta</taxon>
        <taxon>Imparidentia</taxon>
        <taxon>Neoheterodontei</taxon>
        <taxon>Myida</taxon>
        <taxon>Myoidea</taxon>
        <taxon>Myidae</taxon>
        <taxon>Mya</taxon>
    </lineage>
</organism>
<keyword evidence="1" id="KW-0472">Membrane</keyword>
<gene>
    <name evidence="2" type="ORF">MAR_011476</name>
</gene>